<feature type="region of interest" description="Disordered" evidence="1">
    <location>
        <begin position="1"/>
        <end position="32"/>
    </location>
</feature>
<feature type="compositionally biased region" description="Gly residues" evidence="1">
    <location>
        <begin position="97"/>
        <end position="112"/>
    </location>
</feature>
<sequence length="208" mass="21640">MPPVPTGRPVREPGGVRSQVTPPQTAAAPMAHCDERATRTAPNVALSQIRPFPEGFAASGGGVSMSSPRSPLTRLALTAAVGALLTTAAVAPAAAGDGRGGTPGGSGTGPGAGVHRTVAQPAGVHGDRVSRFTRGVVVARGGVALRSRPDWDSRVLRVARPGEIVWIFCRTPGWDLYGGRVWYLLADRAWAWAPARFIENIGPAPRWC</sequence>
<name>A0ABP4D7X2_9ACTN</name>
<proteinExistence type="predicted"/>
<evidence type="ECO:0000313" key="2">
    <source>
        <dbReference type="EMBL" id="GAA1002644.1"/>
    </source>
</evidence>
<dbReference type="EMBL" id="BAAAHU010000001">
    <property type="protein sequence ID" value="GAA1002644.1"/>
    <property type="molecule type" value="Genomic_DNA"/>
</dbReference>
<accession>A0ABP4D7X2</accession>
<protein>
    <recommendedName>
        <fullName evidence="4">SH3b domain-containing protein</fullName>
    </recommendedName>
</protein>
<dbReference type="Proteomes" id="UP001501072">
    <property type="component" value="Unassembled WGS sequence"/>
</dbReference>
<comment type="caution">
    <text evidence="2">The sequence shown here is derived from an EMBL/GenBank/DDBJ whole genome shotgun (WGS) entry which is preliminary data.</text>
</comment>
<reference evidence="3" key="1">
    <citation type="journal article" date="2019" name="Int. J. Syst. Evol. Microbiol.">
        <title>The Global Catalogue of Microorganisms (GCM) 10K type strain sequencing project: providing services to taxonomists for standard genome sequencing and annotation.</title>
        <authorList>
            <consortium name="The Broad Institute Genomics Platform"/>
            <consortium name="The Broad Institute Genome Sequencing Center for Infectious Disease"/>
            <person name="Wu L."/>
            <person name="Ma J."/>
        </authorList>
    </citation>
    <scope>NUCLEOTIDE SEQUENCE [LARGE SCALE GENOMIC DNA]</scope>
    <source>
        <strain evidence="3">JCM 11269</strain>
    </source>
</reference>
<keyword evidence="3" id="KW-1185">Reference proteome</keyword>
<evidence type="ECO:0008006" key="4">
    <source>
        <dbReference type="Google" id="ProtNLM"/>
    </source>
</evidence>
<feature type="region of interest" description="Disordered" evidence="1">
    <location>
        <begin position="95"/>
        <end position="115"/>
    </location>
</feature>
<organism evidence="2 3">
    <name type="scientific">Streptomyces thermogriseus</name>
    <dbReference type="NCBI Taxonomy" id="75292"/>
    <lineage>
        <taxon>Bacteria</taxon>
        <taxon>Bacillati</taxon>
        <taxon>Actinomycetota</taxon>
        <taxon>Actinomycetes</taxon>
        <taxon>Kitasatosporales</taxon>
        <taxon>Streptomycetaceae</taxon>
        <taxon>Streptomyces</taxon>
    </lineage>
</organism>
<gene>
    <name evidence="2" type="ORF">GCM10009564_00920</name>
</gene>
<evidence type="ECO:0000256" key="1">
    <source>
        <dbReference type="SAM" id="MobiDB-lite"/>
    </source>
</evidence>
<evidence type="ECO:0000313" key="3">
    <source>
        <dbReference type="Proteomes" id="UP001501072"/>
    </source>
</evidence>